<evidence type="ECO:0000313" key="4">
    <source>
        <dbReference type="Proteomes" id="UP000031624"/>
    </source>
</evidence>
<keyword evidence="1" id="KW-0808">Transferase</keyword>
<dbReference type="GeneID" id="66280114"/>
<dbReference type="Proteomes" id="UP000031624">
    <property type="component" value="Chromosome"/>
</dbReference>
<reference evidence="3 4" key="1">
    <citation type="submission" date="2014-04" db="EMBL/GenBank/DDBJ databases">
        <title>Genome reduction and metabolic complementation of the dual endosymbionts in the whitefly Bemisia tabaci.</title>
        <authorList>
            <person name="Rao Q."/>
            <person name="Rollat-Farnier P.-A."/>
            <person name="Zhang Z.-X."/>
            <person name="Santos-Garcia D."/>
            <person name="Silva F.J."/>
            <person name="Moya A."/>
            <person name="Zhu D.-T."/>
            <person name="Klein C.C."/>
            <person name="Vavre F."/>
            <person name="Sagot M.-F."/>
            <person name="Liu S.-S."/>
            <person name="Mouton L."/>
            <person name="Wang X.-W."/>
        </authorList>
    </citation>
    <scope>NUCLEOTIDE SEQUENCE [LARGE SCALE GENOMIC DNA]</scope>
    <source>
        <strain evidence="3 4">BT-Q</strain>
    </source>
</reference>
<dbReference type="Pfam" id="PF00494">
    <property type="entry name" value="SQS_PSY"/>
    <property type="match status" value="1"/>
</dbReference>
<organism evidence="3 4">
    <name type="scientific">Candidatus Portiera aleyrodidarum MED</name>
    <name type="common">Bemisia tabaci</name>
    <dbReference type="NCBI Taxonomy" id="1163752"/>
    <lineage>
        <taxon>Bacteria</taxon>
        <taxon>Pseudomonadati</taxon>
        <taxon>Pseudomonadota</taxon>
        <taxon>Gammaproteobacteria</taxon>
        <taxon>Candidatus Johnevansiales</taxon>
        <taxon>Candidatus Johnevansiaceae</taxon>
        <taxon>Candidatus Portiera</taxon>
    </lineage>
</organism>
<gene>
    <name evidence="3" type="ORF">O3E_01520</name>
</gene>
<dbReference type="SFLD" id="SFLDG01018">
    <property type="entry name" value="Squalene/Phytoene_Synthase_Lik"/>
    <property type="match status" value="1"/>
</dbReference>
<evidence type="ECO:0000256" key="1">
    <source>
        <dbReference type="ARBA" id="ARBA00022679"/>
    </source>
</evidence>
<dbReference type="InterPro" id="IPR019845">
    <property type="entry name" value="Squalene/phytoene_synthase_CS"/>
</dbReference>
<dbReference type="AlphaFoldDB" id="A0AAU8SBT9"/>
<proteinExistence type="predicted"/>
<dbReference type="InterPro" id="IPR008949">
    <property type="entry name" value="Isoprenoid_synthase_dom_sf"/>
</dbReference>
<dbReference type="InterPro" id="IPR002060">
    <property type="entry name" value="Squ/phyt_synthse"/>
</dbReference>
<dbReference type="RefSeq" id="WP_014895146.1">
    <property type="nucleotide sequence ID" value="NZ_CP007563.1"/>
</dbReference>
<dbReference type="SUPFAM" id="SSF48576">
    <property type="entry name" value="Terpenoid synthases"/>
    <property type="match status" value="1"/>
</dbReference>
<dbReference type="EMBL" id="CP007563">
    <property type="protein sequence ID" value="AJF24179.1"/>
    <property type="molecule type" value="Genomic_DNA"/>
</dbReference>
<evidence type="ECO:0000256" key="2">
    <source>
        <dbReference type="SAM" id="Phobius"/>
    </source>
</evidence>
<dbReference type="PANTHER" id="PTHR31480">
    <property type="entry name" value="BIFUNCTIONAL LYCOPENE CYCLASE/PHYTOENE SYNTHASE"/>
    <property type="match status" value="1"/>
</dbReference>
<dbReference type="PROSITE" id="PS01045">
    <property type="entry name" value="SQUALEN_PHYTOEN_SYN_2"/>
    <property type="match status" value="1"/>
</dbReference>
<dbReference type="SFLD" id="SFLDS00005">
    <property type="entry name" value="Isoprenoid_Synthase_Type_I"/>
    <property type="match status" value="1"/>
</dbReference>
<dbReference type="GO" id="GO:0016765">
    <property type="term" value="F:transferase activity, transferring alkyl or aryl (other than methyl) groups"/>
    <property type="evidence" value="ECO:0007669"/>
    <property type="project" value="InterPro"/>
</dbReference>
<keyword evidence="2" id="KW-1133">Transmembrane helix</keyword>
<protein>
    <submittedName>
        <fullName evidence="3">Phytoene synthase</fullName>
    </submittedName>
</protein>
<feature type="transmembrane region" description="Helical" evidence="2">
    <location>
        <begin position="122"/>
        <end position="141"/>
    </location>
</feature>
<dbReference type="KEGG" id="paly:O3E_01520"/>
<keyword evidence="2" id="KW-0812">Transmembrane</keyword>
<dbReference type="GO" id="GO:0008299">
    <property type="term" value="P:isoprenoid biosynthetic process"/>
    <property type="evidence" value="ECO:0007669"/>
    <property type="project" value="UniProtKB-ARBA"/>
</dbReference>
<keyword evidence="2" id="KW-0472">Membrane</keyword>
<accession>A0AAU8SBT9</accession>
<dbReference type="Gene3D" id="1.10.600.10">
    <property type="entry name" value="Farnesyl Diphosphate Synthase"/>
    <property type="match status" value="1"/>
</dbReference>
<name>A0AAU8SBT9_9GAMM</name>
<sequence>MKETVFKKSKKLVKIYSKNINFTSFFIKKKYSTYIQNLYLICRTLDELADNNLTAKTKSLKRFILILKQLKTKYNEKLDKISLFIKLLKKNTSLNIKIFIEFIDVLIKDIQYPANIKNEKELLYYCYGVAGTIGLLILPIVNIKQSRQNVVNAIHLGIFMQLINIARDVLEDAFKGRRYLPACWVNNTSAQEIIFLSNSPINKNQIKITHAVRKLLMLSQIFYKKGINNLYQLSYTNRVFINIISSIYYKIYINICKSKTNWIYKRIFISLQYKLFLTLKSFFYGQK</sequence>
<evidence type="ECO:0000313" key="3">
    <source>
        <dbReference type="EMBL" id="AJF24179.1"/>
    </source>
</evidence>